<keyword evidence="3 7" id="KW-0479">Metal-binding</keyword>
<evidence type="ECO:0000256" key="7">
    <source>
        <dbReference type="PIRSR" id="PIRSR602401-1"/>
    </source>
</evidence>
<feature type="transmembrane region" description="Helical" evidence="8">
    <location>
        <begin position="49"/>
        <end position="71"/>
    </location>
</feature>
<dbReference type="GO" id="GO:0020037">
    <property type="term" value="F:heme binding"/>
    <property type="evidence" value="ECO:0007669"/>
    <property type="project" value="InterPro"/>
</dbReference>
<evidence type="ECO:0000256" key="3">
    <source>
        <dbReference type="ARBA" id="ARBA00022723"/>
    </source>
</evidence>
<dbReference type="PANTHER" id="PTHR24305:SF187">
    <property type="entry name" value="P450, PUTATIVE (EUROFUNG)-RELATED"/>
    <property type="match status" value="1"/>
</dbReference>
<dbReference type="GO" id="GO:0005506">
    <property type="term" value="F:iron ion binding"/>
    <property type="evidence" value="ECO:0007669"/>
    <property type="project" value="InterPro"/>
</dbReference>
<protein>
    <recommendedName>
        <fullName evidence="11">Cytochrome P450</fullName>
    </recommendedName>
</protein>
<proteinExistence type="inferred from homology"/>
<dbReference type="InterPro" id="IPR002401">
    <property type="entry name" value="Cyt_P450_E_grp-I"/>
</dbReference>
<dbReference type="Proteomes" id="UP000054321">
    <property type="component" value="Unassembled WGS sequence"/>
</dbReference>
<feature type="transmembrane region" description="Helical" evidence="8">
    <location>
        <begin position="20"/>
        <end position="37"/>
    </location>
</feature>
<organism evidence="9 10">
    <name type="scientific">Oidiodendron maius (strain Zn)</name>
    <dbReference type="NCBI Taxonomy" id="913774"/>
    <lineage>
        <taxon>Eukaryota</taxon>
        <taxon>Fungi</taxon>
        <taxon>Dikarya</taxon>
        <taxon>Ascomycota</taxon>
        <taxon>Pezizomycotina</taxon>
        <taxon>Leotiomycetes</taxon>
        <taxon>Leotiomycetes incertae sedis</taxon>
        <taxon>Myxotrichaceae</taxon>
        <taxon>Oidiodendron</taxon>
    </lineage>
</organism>
<dbReference type="AlphaFoldDB" id="A0A0C3GWM6"/>
<dbReference type="PANTHER" id="PTHR24305">
    <property type="entry name" value="CYTOCHROME P450"/>
    <property type="match status" value="1"/>
</dbReference>
<evidence type="ECO:0000256" key="6">
    <source>
        <dbReference type="ARBA" id="ARBA00023033"/>
    </source>
</evidence>
<evidence type="ECO:0008006" key="11">
    <source>
        <dbReference type="Google" id="ProtNLM"/>
    </source>
</evidence>
<dbReference type="Gene3D" id="1.10.630.10">
    <property type="entry name" value="Cytochrome P450"/>
    <property type="match status" value="1"/>
</dbReference>
<dbReference type="GO" id="GO:0004497">
    <property type="term" value="F:monooxygenase activity"/>
    <property type="evidence" value="ECO:0007669"/>
    <property type="project" value="UniProtKB-KW"/>
</dbReference>
<comment type="similarity">
    <text evidence="2">Belongs to the cytochrome P450 family.</text>
</comment>
<feature type="binding site" description="axial binding residue" evidence="7">
    <location>
        <position position="489"/>
    </location>
    <ligand>
        <name>heme</name>
        <dbReference type="ChEBI" id="CHEBI:30413"/>
    </ligand>
    <ligandPart>
        <name>Fe</name>
        <dbReference type="ChEBI" id="CHEBI:18248"/>
    </ligandPart>
</feature>
<reference evidence="9 10" key="1">
    <citation type="submission" date="2014-04" db="EMBL/GenBank/DDBJ databases">
        <authorList>
            <consortium name="DOE Joint Genome Institute"/>
            <person name="Kuo A."/>
            <person name="Martino E."/>
            <person name="Perotto S."/>
            <person name="Kohler A."/>
            <person name="Nagy L.G."/>
            <person name="Floudas D."/>
            <person name="Copeland A."/>
            <person name="Barry K.W."/>
            <person name="Cichocki N."/>
            <person name="Veneault-Fourrey C."/>
            <person name="LaButti K."/>
            <person name="Lindquist E.A."/>
            <person name="Lipzen A."/>
            <person name="Lundell T."/>
            <person name="Morin E."/>
            <person name="Murat C."/>
            <person name="Sun H."/>
            <person name="Tunlid A."/>
            <person name="Henrissat B."/>
            <person name="Grigoriev I.V."/>
            <person name="Hibbett D.S."/>
            <person name="Martin F."/>
            <person name="Nordberg H.P."/>
            <person name="Cantor M.N."/>
            <person name="Hua S.X."/>
        </authorList>
    </citation>
    <scope>NUCLEOTIDE SEQUENCE [LARGE SCALE GENOMIC DNA]</scope>
    <source>
        <strain evidence="9 10">Zn</strain>
    </source>
</reference>
<keyword evidence="8" id="KW-0472">Membrane</keyword>
<name>A0A0C3GWM6_OIDMZ</name>
<accession>A0A0C3GWM6</accession>
<evidence type="ECO:0000256" key="8">
    <source>
        <dbReference type="SAM" id="Phobius"/>
    </source>
</evidence>
<dbReference type="HOGENOM" id="CLU_001570_14_11_1"/>
<evidence type="ECO:0000256" key="5">
    <source>
        <dbReference type="ARBA" id="ARBA00023004"/>
    </source>
</evidence>
<dbReference type="STRING" id="913774.A0A0C3GWM6"/>
<feature type="non-terminal residue" evidence="9">
    <location>
        <position position="534"/>
    </location>
</feature>
<dbReference type="Pfam" id="PF00067">
    <property type="entry name" value="p450"/>
    <property type="match status" value="1"/>
</dbReference>
<keyword evidence="7" id="KW-0349">Heme</keyword>
<dbReference type="InParanoid" id="A0A0C3GWM6"/>
<keyword evidence="8" id="KW-0812">Transmembrane</keyword>
<evidence type="ECO:0000256" key="2">
    <source>
        <dbReference type="ARBA" id="ARBA00010617"/>
    </source>
</evidence>
<feature type="non-terminal residue" evidence="9">
    <location>
        <position position="1"/>
    </location>
</feature>
<evidence type="ECO:0000256" key="4">
    <source>
        <dbReference type="ARBA" id="ARBA00023002"/>
    </source>
</evidence>
<keyword evidence="4" id="KW-0560">Oxidoreductase</keyword>
<dbReference type="InterPro" id="IPR001128">
    <property type="entry name" value="Cyt_P450"/>
</dbReference>
<comment type="cofactor">
    <cofactor evidence="1 7">
        <name>heme</name>
        <dbReference type="ChEBI" id="CHEBI:30413"/>
    </cofactor>
</comment>
<sequence length="534" mass="61002">FLALISHYAFNRREPLVSEFSAWLAFLQLFLTSLWQTQPHLKEKSLAPLLVLCNLYYLATLVSSIAVYRLFFHPLRKYPGPVLGKLSKFYFSYIGLVRGGTHLWLEELHQRHGKIVRYGPNELSFIDPDDAMFIQGGQSFKLFRGPWYDGNPSRKGFHTLVMASTRNVENHKFRRRIWEKAFTHEALRSYEPKIMQMVDNLVGHCEKSASNLVDISRSIDHFAFDAMGYLSFGQDFGMVSGTSSGASQEWAQKLGDYMRTASLIRPIPWFKNLYNILPIDSKGKSGGRRFVDMTMSRFEDRYIRGSEAGADIFHYLLQPDPKTGMALSKFQVAEESVIIVTAGSDTTSITMTFALYYLLKTPEAYARLVEEVDLIWDGRTSLEGRMLGPSQAPYLNAVINESLRIAHPDPNGNQRSTPKGGYMINGKYIPELTQLSVHKWSMQRDESSFTKAHEFIPERWISDEERSRFEITNHNVRAWIGFGGGLYGCVGKPLALVEMRLFIVGFLRRLDIAPCPNYDLSRFPRETTSTLTLV</sequence>
<gene>
    <name evidence="9" type="ORF">OIDMADRAFT_95520</name>
</gene>
<evidence type="ECO:0000256" key="1">
    <source>
        <dbReference type="ARBA" id="ARBA00001971"/>
    </source>
</evidence>
<dbReference type="InterPro" id="IPR050121">
    <property type="entry name" value="Cytochrome_P450_monoxygenase"/>
</dbReference>
<dbReference type="EMBL" id="KN832889">
    <property type="protein sequence ID" value="KIM94681.1"/>
    <property type="molecule type" value="Genomic_DNA"/>
</dbReference>
<dbReference type="SUPFAM" id="SSF48264">
    <property type="entry name" value="Cytochrome P450"/>
    <property type="match status" value="1"/>
</dbReference>
<dbReference type="PRINTS" id="PR00385">
    <property type="entry name" value="P450"/>
</dbReference>
<dbReference type="InterPro" id="IPR036396">
    <property type="entry name" value="Cyt_P450_sf"/>
</dbReference>
<dbReference type="OrthoDB" id="6692864at2759"/>
<keyword evidence="10" id="KW-1185">Reference proteome</keyword>
<keyword evidence="6" id="KW-0503">Monooxygenase</keyword>
<keyword evidence="8" id="KW-1133">Transmembrane helix</keyword>
<reference evidence="10" key="2">
    <citation type="submission" date="2015-01" db="EMBL/GenBank/DDBJ databases">
        <title>Evolutionary Origins and Diversification of the Mycorrhizal Mutualists.</title>
        <authorList>
            <consortium name="DOE Joint Genome Institute"/>
            <consortium name="Mycorrhizal Genomics Consortium"/>
            <person name="Kohler A."/>
            <person name="Kuo A."/>
            <person name="Nagy L.G."/>
            <person name="Floudas D."/>
            <person name="Copeland A."/>
            <person name="Barry K.W."/>
            <person name="Cichocki N."/>
            <person name="Veneault-Fourrey C."/>
            <person name="LaButti K."/>
            <person name="Lindquist E.A."/>
            <person name="Lipzen A."/>
            <person name="Lundell T."/>
            <person name="Morin E."/>
            <person name="Murat C."/>
            <person name="Riley R."/>
            <person name="Ohm R."/>
            <person name="Sun H."/>
            <person name="Tunlid A."/>
            <person name="Henrissat B."/>
            <person name="Grigoriev I.V."/>
            <person name="Hibbett D.S."/>
            <person name="Martin F."/>
        </authorList>
    </citation>
    <scope>NUCLEOTIDE SEQUENCE [LARGE SCALE GENOMIC DNA]</scope>
    <source>
        <strain evidence="10">Zn</strain>
    </source>
</reference>
<keyword evidence="5 7" id="KW-0408">Iron</keyword>
<dbReference type="PRINTS" id="PR00463">
    <property type="entry name" value="EP450I"/>
</dbReference>
<evidence type="ECO:0000313" key="10">
    <source>
        <dbReference type="Proteomes" id="UP000054321"/>
    </source>
</evidence>
<dbReference type="GO" id="GO:0016705">
    <property type="term" value="F:oxidoreductase activity, acting on paired donors, with incorporation or reduction of molecular oxygen"/>
    <property type="evidence" value="ECO:0007669"/>
    <property type="project" value="InterPro"/>
</dbReference>
<evidence type="ECO:0000313" key="9">
    <source>
        <dbReference type="EMBL" id="KIM94681.1"/>
    </source>
</evidence>